<organism evidence="3 4">
    <name type="scientific">Candidatus Faecousia excrementigallinarum</name>
    <dbReference type="NCBI Taxonomy" id="2840806"/>
    <lineage>
        <taxon>Bacteria</taxon>
        <taxon>Bacillati</taxon>
        <taxon>Bacillota</taxon>
        <taxon>Clostridia</taxon>
        <taxon>Eubacteriales</taxon>
        <taxon>Oscillospiraceae</taxon>
        <taxon>Faecousia</taxon>
    </lineage>
</organism>
<feature type="compositionally biased region" description="Acidic residues" evidence="1">
    <location>
        <begin position="58"/>
        <end position="85"/>
    </location>
</feature>
<dbReference type="InterPro" id="IPR023299">
    <property type="entry name" value="ATPase_P-typ_cyto_dom_N"/>
</dbReference>
<name>A0A9D0Z5M5_9FIRM</name>
<evidence type="ECO:0000313" key="3">
    <source>
        <dbReference type="EMBL" id="HIQ68263.1"/>
    </source>
</evidence>
<feature type="compositionally biased region" description="Polar residues" evidence="1">
    <location>
        <begin position="43"/>
        <end position="52"/>
    </location>
</feature>
<protein>
    <submittedName>
        <fullName evidence="3">Uncharacterized protein</fullName>
    </submittedName>
</protein>
<keyword evidence="2" id="KW-1133">Transmembrane helix</keyword>
<accession>A0A9D0Z5M5</accession>
<feature type="transmembrane region" description="Helical" evidence="2">
    <location>
        <begin position="351"/>
        <end position="370"/>
    </location>
</feature>
<dbReference type="GO" id="GO:0000166">
    <property type="term" value="F:nucleotide binding"/>
    <property type="evidence" value="ECO:0007669"/>
    <property type="project" value="InterPro"/>
</dbReference>
<dbReference type="EMBL" id="DVFK01000097">
    <property type="protein sequence ID" value="HIQ68263.1"/>
    <property type="molecule type" value="Genomic_DNA"/>
</dbReference>
<reference evidence="3" key="2">
    <citation type="journal article" date="2021" name="PeerJ">
        <title>Extensive microbial diversity within the chicken gut microbiome revealed by metagenomics and culture.</title>
        <authorList>
            <person name="Gilroy R."/>
            <person name="Ravi A."/>
            <person name="Getino M."/>
            <person name="Pursley I."/>
            <person name="Horton D.L."/>
            <person name="Alikhan N.F."/>
            <person name="Baker D."/>
            <person name="Gharbi K."/>
            <person name="Hall N."/>
            <person name="Watson M."/>
            <person name="Adriaenssens E.M."/>
            <person name="Foster-Nyarko E."/>
            <person name="Jarju S."/>
            <person name="Secka A."/>
            <person name="Antonio M."/>
            <person name="Oren A."/>
            <person name="Chaudhuri R.R."/>
            <person name="La Ragione R."/>
            <person name="Hildebrand F."/>
            <person name="Pallen M.J."/>
        </authorList>
    </citation>
    <scope>NUCLEOTIDE SEQUENCE</scope>
    <source>
        <strain evidence="3">13361</strain>
    </source>
</reference>
<dbReference type="Gene3D" id="3.40.1110.10">
    <property type="entry name" value="Calcium-transporting ATPase, cytoplasmic domain N"/>
    <property type="match status" value="1"/>
</dbReference>
<feature type="transmembrane region" description="Helical" evidence="2">
    <location>
        <begin position="246"/>
        <end position="264"/>
    </location>
</feature>
<gene>
    <name evidence="3" type="ORF">IAB74_07130</name>
</gene>
<keyword evidence="2" id="KW-0472">Membrane</keyword>
<reference evidence="3" key="1">
    <citation type="submission" date="2020-10" db="EMBL/GenBank/DDBJ databases">
        <authorList>
            <person name="Gilroy R."/>
        </authorList>
    </citation>
    <scope>NUCLEOTIDE SEQUENCE</scope>
    <source>
        <strain evidence="3">13361</strain>
    </source>
</reference>
<feature type="transmembrane region" description="Helical" evidence="2">
    <location>
        <begin position="216"/>
        <end position="239"/>
    </location>
</feature>
<feature type="transmembrane region" description="Helical" evidence="2">
    <location>
        <begin position="680"/>
        <end position="697"/>
    </location>
</feature>
<evidence type="ECO:0000313" key="4">
    <source>
        <dbReference type="Proteomes" id="UP000886796"/>
    </source>
</evidence>
<sequence>MAQDLSQEFDLEEIMREFGSHEPEEKKPHEEPPAEEPAEETVEVSSDFSATTIRMEAVVEETLEEEPQPEEVPEEEPEALPAEPEEPVVEIIPPVEVLEQPENIPAEETPAETPETPQTPEAPEAFTDKWEPEFEQPMGEYVPPQPIIFQPRSRLRELKRQLIAGPEKLYYELAEKGLGKLQAAIFLSALLVILSGLSTALYAMNMVDPSRMRLMVFFQIFVMLLSGLLGSAQMIDGLFAPFRKRFTLNTLLLITFLVCCVDAFFCLQQLRVPCCAVFSLQVTLSLCNAYQERMDRMGMLDTMRKATRLDGVAACPDYYEGAAGFLRKEGQVEDFMDNLDRPSTPQKVRDIYALVAFLVSAAIAAVAGVLGGSVSAFFQVWAVSLLAAAPASAFVIFSRPAAILQRRLHRLGTVICGWQGIVGLSGKAVFPLTHKDLFPGNMVKMNGVKFFGHRDPDEIVAYSTALMVAADSALAPLFTQVLDSRNGRHYDAQAFQAYEGGIGCQVRGEPVLAGSAQFLRQMGVEVPQNIQLADGVYVAVDGELCGLFAMTYGKSKSTVAGLTTLIAHKNLRPLVLSKEFSLNEQSLHARLGLKTKRFLFPQNPEELWQKEVPEEAPCLLLTTRDGLSPIAYGITGARALRLTWILGLIIHLIGGILGLGIMLTLVLLGSLHLLTPANLLLYHCIWLIPGILITEWTRTI</sequence>
<feature type="transmembrane region" description="Helical" evidence="2">
    <location>
        <begin position="376"/>
        <end position="397"/>
    </location>
</feature>
<keyword evidence="2" id="KW-0812">Transmembrane</keyword>
<evidence type="ECO:0000256" key="2">
    <source>
        <dbReference type="SAM" id="Phobius"/>
    </source>
</evidence>
<proteinExistence type="predicted"/>
<evidence type="ECO:0000256" key="1">
    <source>
        <dbReference type="SAM" id="MobiDB-lite"/>
    </source>
</evidence>
<feature type="transmembrane region" description="Helical" evidence="2">
    <location>
        <begin position="183"/>
        <end position="204"/>
    </location>
</feature>
<dbReference type="AlphaFoldDB" id="A0A9D0Z5M5"/>
<feature type="compositionally biased region" description="Acidic residues" evidence="1">
    <location>
        <begin position="33"/>
        <end position="42"/>
    </location>
</feature>
<feature type="compositionally biased region" description="Basic and acidic residues" evidence="1">
    <location>
        <begin position="13"/>
        <end position="32"/>
    </location>
</feature>
<feature type="transmembrane region" description="Helical" evidence="2">
    <location>
        <begin position="644"/>
        <end position="668"/>
    </location>
</feature>
<comment type="caution">
    <text evidence="3">The sequence shown here is derived from an EMBL/GenBank/DDBJ whole genome shotgun (WGS) entry which is preliminary data.</text>
</comment>
<feature type="region of interest" description="Disordered" evidence="1">
    <location>
        <begin position="1"/>
        <end position="85"/>
    </location>
</feature>
<dbReference type="Proteomes" id="UP000886796">
    <property type="component" value="Unassembled WGS sequence"/>
</dbReference>